<organism evidence="2 3">
    <name type="scientific">Pyronema omphalodes (strain CBS 100304)</name>
    <name type="common">Pyronema confluens</name>
    <dbReference type="NCBI Taxonomy" id="1076935"/>
    <lineage>
        <taxon>Eukaryota</taxon>
        <taxon>Fungi</taxon>
        <taxon>Dikarya</taxon>
        <taxon>Ascomycota</taxon>
        <taxon>Pezizomycotina</taxon>
        <taxon>Pezizomycetes</taxon>
        <taxon>Pezizales</taxon>
        <taxon>Pyronemataceae</taxon>
        <taxon>Pyronema</taxon>
    </lineage>
</organism>
<protein>
    <submittedName>
        <fullName evidence="2">Uncharacterized protein</fullName>
    </submittedName>
</protein>
<feature type="chain" id="PRO_5004651994" evidence="1">
    <location>
        <begin position="19"/>
        <end position="39"/>
    </location>
</feature>
<keyword evidence="1" id="KW-0732">Signal</keyword>
<evidence type="ECO:0000313" key="3">
    <source>
        <dbReference type="Proteomes" id="UP000018144"/>
    </source>
</evidence>
<reference evidence="2 3" key="1">
    <citation type="journal article" date="2013" name="PLoS Genet.">
        <title>The genome and development-dependent transcriptomes of Pyronema confluens: a window into fungal evolution.</title>
        <authorList>
            <person name="Traeger S."/>
            <person name="Altegoer F."/>
            <person name="Freitag M."/>
            <person name="Gabaldon T."/>
            <person name="Kempken F."/>
            <person name="Kumar A."/>
            <person name="Marcet-Houben M."/>
            <person name="Poggeler S."/>
            <person name="Stajich J.E."/>
            <person name="Nowrousian M."/>
        </authorList>
    </citation>
    <scope>NUCLEOTIDE SEQUENCE [LARGE SCALE GENOMIC DNA]</scope>
    <source>
        <strain evidence="3">CBS 100304</strain>
        <tissue evidence="2">Vegetative mycelium</tissue>
    </source>
</reference>
<feature type="signal peptide" evidence="1">
    <location>
        <begin position="1"/>
        <end position="18"/>
    </location>
</feature>
<sequence length="39" mass="4465">MQFLTITFLFIIPATVLAVPASEYSDWHRISRRSVPAET</sequence>
<proteinExistence type="predicted"/>
<name>U4LGS1_PYROM</name>
<dbReference type="EMBL" id="HF935534">
    <property type="protein sequence ID" value="CCX31113.1"/>
    <property type="molecule type" value="Genomic_DNA"/>
</dbReference>
<evidence type="ECO:0000313" key="2">
    <source>
        <dbReference type="EMBL" id="CCX31113.1"/>
    </source>
</evidence>
<evidence type="ECO:0000256" key="1">
    <source>
        <dbReference type="SAM" id="SignalP"/>
    </source>
</evidence>
<dbReference type="AlphaFoldDB" id="U4LGS1"/>
<gene>
    <name evidence="2" type="ORF">PCON_09941</name>
</gene>
<keyword evidence="3" id="KW-1185">Reference proteome</keyword>
<accession>U4LGS1</accession>
<dbReference type="Proteomes" id="UP000018144">
    <property type="component" value="Unassembled WGS sequence"/>
</dbReference>